<dbReference type="Pfam" id="PF23666">
    <property type="entry name" value="Rcc01698_C"/>
    <property type="match status" value="1"/>
</dbReference>
<evidence type="ECO:0000259" key="2">
    <source>
        <dbReference type="Pfam" id="PF13550"/>
    </source>
</evidence>
<evidence type="ECO:0000259" key="3">
    <source>
        <dbReference type="Pfam" id="PF23666"/>
    </source>
</evidence>
<evidence type="ECO:0000256" key="1">
    <source>
        <dbReference type="SAM" id="MobiDB-lite"/>
    </source>
</evidence>
<keyword evidence="5" id="KW-1185">Reference proteome</keyword>
<dbReference type="RefSeq" id="WP_281779441.1">
    <property type="nucleotide sequence ID" value="NZ_AP027041.1"/>
</dbReference>
<dbReference type="InterPro" id="IPR032876">
    <property type="entry name" value="J_dom"/>
</dbReference>
<dbReference type="Pfam" id="PF13550">
    <property type="entry name" value="Phage-tail_3"/>
    <property type="match status" value="1"/>
</dbReference>
<feature type="region of interest" description="Disordered" evidence="1">
    <location>
        <begin position="314"/>
        <end position="335"/>
    </location>
</feature>
<dbReference type="Proteomes" id="UP001317822">
    <property type="component" value="Chromosome"/>
</dbReference>
<sequence>MIPEGRLSTQAVAAPFVWPGKRPGYPLEARHPGGVNISDASQGLEVKIWTATYDQVAESVSLTAPGSPVTLLFTAAGIKEIDLAFDQNMRPLIAYVQGSQAKFFWYDPTVEGYTHTSLPAGTITPRCAMDDTRSQFQSQADIIIAYVRAGSMYFRLQRERYATEHLLQSGVAGGLVRIGMNSQLRFQFELEDAGTEDWRLPQVIEDVCRRANLPEHLINLVMMDWEKVIRGYTIGSAYAGAGILQTLSSIFFFDPSNANGKVAFVPRGRDAVATIIDDDLIDDGEDAEVEDTRRQDSIGIPRVLHLNYYDVDGGLNTDKQRSERPEGARADGEQSLQTPVVLSADEAASVVAITHGMMVEQQKGELTFALPDSWLRLTEADPVFLQLKNKMVRAILTRVETDDGEQRYKGIRDRQSLYRTQVQGIPAAPVTRPPSSVAGPTTVEILDIPILRDTHDQLGFYVAVSGIFPAWPGALVELSLDGGATFVDEQSTRNASVVGKLTTALGAHPREYPDATNTCRVQIDTPNALLENTDLAGMLNRTNRAVIGNEMVNFADADEFAPGVWDLSHWLRGRKDTAPVAHSVGERFVLLDTAMFIPADMSWLNRTLTFRAMTFGRPVEEATIVSVVFTGQSQVERHPAYLQARRDGLDAVVSWQGVGRLGGGARVAMGAYFAGYRLTLTDGTTTREVDTAATSYTGSLVAFDGPVTARVQQRNQLTGLGPYIEVTI</sequence>
<gene>
    <name evidence="4" type="ORF">LA521A_27150</name>
</gene>
<dbReference type="EMBL" id="AP027041">
    <property type="protein sequence ID" value="BDU17514.1"/>
    <property type="molecule type" value="Genomic_DNA"/>
</dbReference>
<dbReference type="InterPro" id="IPR056490">
    <property type="entry name" value="Rcc01698_C"/>
</dbReference>
<evidence type="ECO:0000313" key="4">
    <source>
        <dbReference type="EMBL" id="BDU17514.1"/>
    </source>
</evidence>
<organism evidence="4 5">
    <name type="scientific">Lysobacter auxotrophicus</name>
    <dbReference type="NCBI Taxonomy" id="2992573"/>
    <lineage>
        <taxon>Bacteria</taxon>
        <taxon>Pseudomonadati</taxon>
        <taxon>Pseudomonadota</taxon>
        <taxon>Gammaproteobacteria</taxon>
        <taxon>Lysobacterales</taxon>
        <taxon>Lysobacteraceae</taxon>
        <taxon>Lysobacter</taxon>
    </lineage>
</organism>
<feature type="compositionally biased region" description="Basic and acidic residues" evidence="1">
    <location>
        <begin position="318"/>
        <end position="332"/>
    </location>
</feature>
<name>A0ABM8DFX4_9GAMM</name>
<proteinExistence type="predicted"/>
<feature type="domain" description="Tip attachment protein J" evidence="2">
    <location>
        <begin position="243"/>
        <end position="393"/>
    </location>
</feature>
<evidence type="ECO:0000313" key="5">
    <source>
        <dbReference type="Proteomes" id="UP001317822"/>
    </source>
</evidence>
<feature type="domain" description="Rcc01698-like C-terminal" evidence="3">
    <location>
        <begin position="496"/>
        <end position="589"/>
    </location>
</feature>
<accession>A0ABM8DFX4</accession>
<protein>
    <recommendedName>
        <fullName evidence="6">Tip attachment protein J domain-containing protein</fullName>
    </recommendedName>
</protein>
<evidence type="ECO:0008006" key="6">
    <source>
        <dbReference type="Google" id="ProtNLM"/>
    </source>
</evidence>
<reference evidence="4 5" key="1">
    <citation type="journal article" date="2023" name="Int. J. Syst. Evol. Microbiol.">
        <title>Physiological and genomic analyses of cobalamin (vitamin B12)-auxotrophy of Lysobacter auxotrophicus sp. nov., a methionine-auxotrophic chitinolytic bacterium isolated from chitin-treated soil.</title>
        <authorList>
            <person name="Saito A."/>
            <person name="Dohra H."/>
            <person name="Hamada M."/>
            <person name="Moriuchi R."/>
            <person name="Kotsuchibashi Y."/>
            <person name="Mori K."/>
        </authorList>
    </citation>
    <scope>NUCLEOTIDE SEQUENCE [LARGE SCALE GENOMIC DNA]</scope>
    <source>
        <strain evidence="4 5">5-21a</strain>
    </source>
</reference>